<dbReference type="GO" id="GO:1990071">
    <property type="term" value="C:TRAPPII protein complex"/>
    <property type="evidence" value="ECO:0007669"/>
    <property type="project" value="TreeGrafter"/>
</dbReference>
<protein>
    <recommendedName>
        <fullName evidence="11">Trafficking protein particle complex subunit</fullName>
    </recommendedName>
</protein>
<evidence type="ECO:0000256" key="8">
    <source>
        <dbReference type="SAM" id="MobiDB-lite"/>
    </source>
</evidence>
<evidence type="ECO:0008006" key="11">
    <source>
        <dbReference type="Google" id="ProtNLM"/>
    </source>
</evidence>
<evidence type="ECO:0000256" key="3">
    <source>
        <dbReference type="ARBA" id="ARBA00006218"/>
    </source>
</evidence>
<accession>A0AAD6NM75</accession>
<dbReference type="Gene3D" id="3.30.1380.20">
    <property type="entry name" value="Trafficking protein particle complex subunit 3"/>
    <property type="match status" value="1"/>
</dbReference>
<reference evidence="9" key="1">
    <citation type="submission" date="2023-01" db="EMBL/GenBank/DDBJ databases">
        <title>The chitinases involved in constricting ring structure development in the nematode-trapping fungus Drechslerella dactyloides.</title>
        <authorList>
            <person name="Wang R."/>
            <person name="Zhang L."/>
            <person name="Tang P."/>
            <person name="Li S."/>
            <person name="Liang L."/>
        </authorList>
    </citation>
    <scope>NUCLEOTIDE SEQUENCE</scope>
    <source>
        <strain evidence="9">YMF1.00031</strain>
    </source>
</reference>
<dbReference type="EMBL" id="JAQGDS010000003">
    <property type="protein sequence ID" value="KAJ6261983.1"/>
    <property type="molecule type" value="Genomic_DNA"/>
</dbReference>
<dbReference type="PANTHER" id="PTHR20902">
    <property type="entry name" value="41-2 PROTEIN ANTIGEN-RELATED"/>
    <property type="match status" value="1"/>
</dbReference>
<proteinExistence type="inferred from homology"/>
<dbReference type="SUPFAM" id="SSF111126">
    <property type="entry name" value="Ligand-binding domain in the NO signalling and Golgi transport"/>
    <property type="match status" value="1"/>
</dbReference>
<evidence type="ECO:0000256" key="4">
    <source>
        <dbReference type="ARBA" id="ARBA00022448"/>
    </source>
</evidence>
<evidence type="ECO:0000313" key="9">
    <source>
        <dbReference type="EMBL" id="KAJ6261983.1"/>
    </source>
</evidence>
<dbReference type="GO" id="GO:0005783">
    <property type="term" value="C:endoplasmic reticulum"/>
    <property type="evidence" value="ECO:0007669"/>
    <property type="project" value="UniProtKB-SubCell"/>
</dbReference>
<dbReference type="PANTHER" id="PTHR20902:SF0">
    <property type="entry name" value="TRAFFICKING PROTEIN PARTICLE COMPLEX SUBUNIT 5"/>
    <property type="match status" value="1"/>
</dbReference>
<dbReference type="Proteomes" id="UP001221413">
    <property type="component" value="Unassembled WGS sequence"/>
</dbReference>
<comment type="similarity">
    <text evidence="3">Belongs to the TRAPP small subunits family. BET3 subfamily.</text>
</comment>
<evidence type="ECO:0000313" key="10">
    <source>
        <dbReference type="Proteomes" id="UP001221413"/>
    </source>
</evidence>
<dbReference type="GO" id="GO:1990070">
    <property type="term" value="C:TRAPPI protein complex"/>
    <property type="evidence" value="ECO:0007669"/>
    <property type="project" value="TreeGrafter"/>
</dbReference>
<dbReference type="InterPro" id="IPR007194">
    <property type="entry name" value="TRAPP_component"/>
</dbReference>
<keyword evidence="5" id="KW-0256">Endoplasmic reticulum</keyword>
<dbReference type="FunFam" id="3.30.1380.20:FF:000002">
    <property type="entry name" value="Trafficking protein particle complex subunit"/>
    <property type="match status" value="1"/>
</dbReference>
<evidence type="ECO:0000256" key="1">
    <source>
        <dbReference type="ARBA" id="ARBA00004240"/>
    </source>
</evidence>
<keyword evidence="7" id="KW-0333">Golgi apparatus</keyword>
<sequence>MSSIAFYAFFGAACRWMQLGIQRRPHLLRAEAIAYPLYMSVAIGAGLYMDSVEDRHMAFLEQKKQSLLEKRRRRDEAEKEALGNAPADLYLEDRSLARASAVQAALHLHQHPITTAITSPPPPITTSSPAPPSPPKIMNRDTSPFRPASTGASPTPKHASLTASTNLRYSLTRKSIYDRHLNRTKTSELSKSAFAFLFGEMVQHAQKKVYGVQDLEKKLNQHGYAVGQRFLELLLWRDGRTAKRETRILGILQFISHTLYRAIFQKPADTLEKVRENDDEYMISDNDPLVNSYISVPKEMSQLNCAAFIAGIIEAVLDGHCFPAKVTAHTAPSEMWPGRTVFLIKFEPEVLEREKLRVSS</sequence>
<evidence type="ECO:0000256" key="2">
    <source>
        <dbReference type="ARBA" id="ARBA00004555"/>
    </source>
</evidence>
<dbReference type="CDD" id="cd14943">
    <property type="entry name" value="TRAPPC5_Trs31"/>
    <property type="match status" value="1"/>
</dbReference>
<dbReference type="InterPro" id="IPR024096">
    <property type="entry name" value="NO_sig/Golgi_transp_ligand-bd"/>
</dbReference>
<dbReference type="AlphaFoldDB" id="A0AAD6NM75"/>
<evidence type="ECO:0000256" key="7">
    <source>
        <dbReference type="ARBA" id="ARBA00023034"/>
    </source>
</evidence>
<dbReference type="GO" id="GO:0006888">
    <property type="term" value="P:endoplasmic reticulum to Golgi vesicle-mediated transport"/>
    <property type="evidence" value="ECO:0007669"/>
    <property type="project" value="TreeGrafter"/>
</dbReference>
<keyword evidence="10" id="KW-1185">Reference proteome</keyword>
<comment type="subcellular location">
    <subcellularLocation>
        <location evidence="1">Endoplasmic reticulum</location>
    </subcellularLocation>
    <subcellularLocation>
        <location evidence="2">Golgi apparatus</location>
    </subcellularLocation>
</comment>
<organism evidence="9 10">
    <name type="scientific">Drechslerella dactyloides</name>
    <name type="common">Nematode-trapping fungus</name>
    <name type="synonym">Arthrobotrys dactyloides</name>
    <dbReference type="NCBI Taxonomy" id="74499"/>
    <lineage>
        <taxon>Eukaryota</taxon>
        <taxon>Fungi</taxon>
        <taxon>Dikarya</taxon>
        <taxon>Ascomycota</taxon>
        <taxon>Pezizomycotina</taxon>
        <taxon>Orbiliomycetes</taxon>
        <taxon>Orbiliales</taxon>
        <taxon>Orbiliaceae</taxon>
        <taxon>Drechslerella</taxon>
    </lineage>
</organism>
<keyword evidence="6" id="KW-0931">ER-Golgi transport</keyword>
<feature type="region of interest" description="Disordered" evidence="8">
    <location>
        <begin position="114"/>
        <end position="164"/>
    </location>
</feature>
<dbReference type="InterPro" id="IPR016696">
    <property type="entry name" value="TRAPP-I_su5"/>
</dbReference>
<name>A0AAD6NM75_DREDA</name>
<feature type="compositionally biased region" description="Pro residues" evidence="8">
    <location>
        <begin position="119"/>
        <end position="135"/>
    </location>
</feature>
<comment type="caution">
    <text evidence="9">The sequence shown here is derived from an EMBL/GenBank/DDBJ whole genome shotgun (WGS) entry which is preliminary data.</text>
</comment>
<evidence type="ECO:0000256" key="5">
    <source>
        <dbReference type="ARBA" id="ARBA00022824"/>
    </source>
</evidence>
<keyword evidence="4" id="KW-0813">Transport</keyword>
<evidence type="ECO:0000256" key="6">
    <source>
        <dbReference type="ARBA" id="ARBA00022892"/>
    </source>
</evidence>
<gene>
    <name evidence="9" type="ORF">Dda_2784</name>
</gene>
<dbReference type="GO" id="GO:1990072">
    <property type="term" value="C:TRAPPIII protein complex"/>
    <property type="evidence" value="ECO:0007669"/>
    <property type="project" value="TreeGrafter"/>
</dbReference>
<dbReference type="Pfam" id="PF04051">
    <property type="entry name" value="TRAPP"/>
    <property type="match status" value="1"/>
</dbReference>